<dbReference type="OrthoDB" id="9806334at2"/>
<keyword evidence="7" id="KW-1185">Reference proteome</keyword>
<dbReference type="Proteomes" id="UP000284824">
    <property type="component" value="Unassembled WGS sequence"/>
</dbReference>
<proteinExistence type="predicted"/>
<evidence type="ECO:0000256" key="2">
    <source>
        <dbReference type="ARBA" id="ARBA00023125"/>
    </source>
</evidence>
<dbReference type="SUPFAM" id="SSF46689">
    <property type="entry name" value="Homeodomain-like"/>
    <property type="match status" value="1"/>
</dbReference>
<dbReference type="InterPro" id="IPR036271">
    <property type="entry name" value="Tet_transcr_reg_TetR-rel_C_sf"/>
</dbReference>
<keyword evidence="1" id="KW-0805">Transcription regulation</keyword>
<dbReference type="GO" id="GO:0003700">
    <property type="term" value="F:DNA-binding transcription factor activity"/>
    <property type="evidence" value="ECO:0007669"/>
    <property type="project" value="TreeGrafter"/>
</dbReference>
<dbReference type="EMBL" id="SAUN01000001">
    <property type="protein sequence ID" value="RVX40392.1"/>
    <property type="molecule type" value="Genomic_DNA"/>
</dbReference>
<keyword evidence="2 4" id="KW-0238">DNA-binding</keyword>
<dbReference type="InterPro" id="IPR001647">
    <property type="entry name" value="HTH_TetR"/>
</dbReference>
<dbReference type="InterPro" id="IPR050109">
    <property type="entry name" value="HTH-type_TetR-like_transc_reg"/>
</dbReference>
<dbReference type="GO" id="GO:0000976">
    <property type="term" value="F:transcription cis-regulatory region binding"/>
    <property type="evidence" value="ECO:0007669"/>
    <property type="project" value="TreeGrafter"/>
</dbReference>
<dbReference type="AlphaFoldDB" id="A0A438M3S8"/>
<dbReference type="InterPro" id="IPR009057">
    <property type="entry name" value="Homeodomain-like_sf"/>
</dbReference>
<evidence type="ECO:0000256" key="4">
    <source>
        <dbReference type="PROSITE-ProRule" id="PRU00335"/>
    </source>
</evidence>
<dbReference type="SUPFAM" id="SSF48498">
    <property type="entry name" value="Tetracyclin repressor-like, C-terminal domain"/>
    <property type="match status" value="1"/>
</dbReference>
<dbReference type="PROSITE" id="PS50977">
    <property type="entry name" value="HTH_TETR_2"/>
    <property type="match status" value="1"/>
</dbReference>
<feature type="domain" description="HTH tetR-type" evidence="5">
    <location>
        <begin position="4"/>
        <end position="64"/>
    </location>
</feature>
<evidence type="ECO:0000259" key="5">
    <source>
        <dbReference type="PROSITE" id="PS50977"/>
    </source>
</evidence>
<dbReference type="Gene3D" id="1.10.357.10">
    <property type="entry name" value="Tetracycline Repressor, domain 2"/>
    <property type="match status" value="1"/>
</dbReference>
<accession>A0A438M3S8</accession>
<name>A0A438M3S8_9ACTN</name>
<dbReference type="Pfam" id="PF00440">
    <property type="entry name" value="TetR_N"/>
    <property type="match status" value="1"/>
</dbReference>
<reference evidence="6 7" key="1">
    <citation type="submission" date="2019-01" db="EMBL/GenBank/DDBJ databases">
        <title>Sequencing the genomes of 1000 actinobacteria strains.</title>
        <authorList>
            <person name="Klenk H.-P."/>
        </authorList>
    </citation>
    <scope>NUCLEOTIDE SEQUENCE [LARGE SCALE GENOMIC DNA]</scope>
    <source>
        <strain evidence="6 7">DSM 43925</strain>
    </source>
</reference>
<dbReference type="PANTHER" id="PTHR30055">
    <property type="entry name" value="HTH-TYPE TRANSCRIPTIONAL REGULATOR RUTR"/>
    <property type="match status" value="1"/>
</dbReference>
<evidence type="ECO:0000313" key="7">
    <source>
        <dbReference type="Proteomes" id="UP000284824"/>
    </source>
</evidence>
<keyword evidence="3" id="KW-0804">Transcription</keyword>
<gene>
    <name evidence="6" type="ORF">EDD27_2798</name>
</gene>
<comment type="caution">
    <text evidence="6">The sequence shown here is derived from an EMBL/GenBank/DDBJ whole genome shotgun (WGS) entry which is preliminary data.</text>
</comment>
<sequence>MPRPSSKDRLLDAAADVLLSQGGESLTLEAVAKRAGVSKGGLFYHFPTKQALVGAMVDRLTKAFEDALAQAGTHPGDFLRAYVEATIPERHTTATAPADRVTAALLAVILVDPAELEPLRKRFAAWQARLADDGIDPAAATAVRLAVDGWWAARLLGLGSPGPELHDGTRRYLMEAIDRAARD</sequence>
<dbReference type="RefSeq" id="WP_127932783.1">
    <property type="nucleotide sequence ID" value="NZ_SAUN01000001.1"/>
</dbReference>
<dbReference type="PRINTS" id="PR00455">
    <property type="entry name" value="HTHTETR"/>
</dbReference>
<dbReference type="InterPro" id="IPR041479">
    <property type="entry name" value="TetR_CgmR_C"/>
</dbReference>
<dbReference type="PANTHER" id="PTHR30055:SF234">
    <property type="entry name" value="HTH-TYPE TRANSCRIPTIONAL REGULATOR BETI"/>
    <property type="match status" value="1"/>
</dbReference>
<protein>
    <submittedName>
        <fullName evidence="6">TetR family transcriptional regulator</fullName>
    </submittedName>
</protein>
<organism evidence="6 7">
    <name type="scientific">Nonomuraea polychroma</name>
    <dbReference type="NCBI Taxonomy" id="46176"/>
    <lineage>
        <taxon>Bacteria</taxon>
        <taxon>Bacillati</taxon>
        <taxon>Actinomycetota</taxon>
        <taxon>Actinomycetes</taxon>
        <taxon>Streptosporangiales</taxon>
        <taxon>Streptosporangiaceae</taxon>
        <taxon>Nonomuraea</taxon>
    </lineage>
</organism>
<evidence type="ECO:0000313" key="6">
    <source>
        <dbReference type="EMBL" id="RVX40392.1"/>
    </source>
</evidence>
<evidence type="ECO:0000256" key="1">
    <source>
        <dbReference type="ARBA" id="ARBA00023015"/>
    </source>
</evidence>
<dbReference type="Pfam" id="PF17937">
    <property type="entry name" value="TetR_C_28"/>
    <property type="match status" value="1"/>
</dbReference>
<evidence type="ECO:0000256" key="3">
    <source>
        <dbReference type="ARBA" id="ARBA00023163"/>
    </source>
</evidence>
<feature type="DNA-binding region" description="H-T-H motif" evidence="4">
    <location>
        <begin position="27"/>
        <end position="46"/>
    </location>
</feature>